<evidence type="ECO:0000313" key="3">
    <source>
        <dbReference type="Proteomes" id="UP000095477"/>
    </source>
</evidence>
<keyword evidence="3" id="KW-1185">Reference proteome</keyword>
<dbReference type="AlphaFoldDB" id="A0A143WWS7"/>
<evidence type="ECO:0000256" key="1">
    <source>
        <dbReference type="ARBA" id="ARBA00005996"/>
    </source>
</evidence>
<dbReference type="PANTHER" id="PTHR38780:SF1">
    <property type="entry name" value="PROTEIN TUSC"/>
    <property type="match status" value="1"/>
</dbReference>
<gene>
    <name evidence="2" type="primary">dsrF</name>
    <name evidence="2" type="ORF">TPER_HE00454</name>
</gene>
<dbReference type="STRING" id="1778263.TPER_HE00454"/>
<organism evidence="2 3">
    <name type="scientific">Candidatus Hoaglandella endobia</name>
    <dbReference type="NCBI Taxonomy" id="1778263"/>
    <lineage>
        <taxon>Bacteria</taxon>
        <taxon>Pseudomonadati</taxon>
        <taxon>Pseudomonadota</taxon>
        <taxon>Gammaproteobacteria</taxon>
        <taxon>Enterobacterales</taxon>
        <taxon>Enterobacteriaceae</taxon>
        <taxon>Candidatus Hoaglandella</taxon>
    </lineage>
</organism>
<dbReference type="SUPFAM" id="SSF75169">
    <property type="entry name" value="DsrEFH-like"/>
    <property type="match status" value="1"/>
</dbReference>
<dbReference type="InterPro" id="IPR003787">
    <property type="entry name" value="Sulphur_relay_DsrE/F-like"/>
</dbReference>
<dbReference type="PANTHER" id="PTHR38780">
    <property type="entry name" value="PROTEIN TUSC"/>
    <property type="match status" value="1"/>
</dbReference>
<dbReference type="InterPro" id="IPR027396">
    <property type="entry name" value="DsrEFH-like"/>
</dbReference>
<dbReference type="NCBIfam" id="TIGR03010">
    <property type="entry name" value="sulf_tusC_dsrF"/>
    <property type="match status" value="1"/>
</dbReference>
<dbReference type="Proteomes" id="UP000095477">
    <property type="component" value="Chromosome I"/>
</dbReference>
<comment type="similarity">
    <text evidence="1">Belongs to the DsrF/TusC family.</text>
</comment>
<dbReference type="Gene3D" id="3.40.1260.10">
    <property type="entry name" value="DsrEFH-like"/>
    <property type="match status" value="1"/>
</dbReference>
<dbReference type="RefSeq" id="WP_067568032.1">
    <property type="nucleotide sequence ID" value="NZ_LN999835.1"/>
</dbReference>
<reference evidence="3" key="1">
    <citation type="submission" date="2016-01" db="EMBL/GenBank/DDBJ databases">
        <authorList>
            <person name="Husnik F."/>
        </authorList>
    </citation>
    <scope>NUCLEOTIDE SEQUENCE [LARGE SCALE GENOMIC DNA]</scope>
</reference>
<dbReference type="InterPro" id="IPR017462">
    <property type="entry name" value="Sulphur_relay_TusC/DsrF"/>
</dbReference>
<dbReference type="PATRIC" id="fig|1778263.3.peg.450"/>
<evidence type="ECO:0000313" key="2">
    <source>
        <dbReference type="EMBL" id="CUX97364.1"/>
    </source>
</evidence>
<accession>A0A143WWS7</accession>
<protein>
    <submittedName>
        <fullName evidence="2">Intracellular sulfur oxidation protein DsrF</fullName>
    </submittedName>
</protein>
<proteinExistence type="inferred from homology"/>
<dbReference type="KEGG" id="hed:TPER_HE00454"/>
<dbReference type="Pfam" id="PF02635">
    <property type="entry name" value="DsrE"/>
    <property type="match status" value="1"/>
</dbReference>
<dbReference type="OrthoDB" id="9789418at2"/>
<name>A0A143WWS7_9ENTR</name>
<dbReference type="NCBIfam" id="NF001238">
    <property type="entry name" value="PRK00211.1"/>
    <property type="match status" value="1"/>
</dbReference>
<dbReference type="EMBL" id="LN999835">
    <property type="protein sequence ID" value="CUX97364.1"/>
    <property type="molecule type" value="Genomic_DNA"/>
</dbReference>
<sequence length="120" mass="13184">MNSIAFVFTSGPHGSAAGREGLDALLATSVLNEDIGVFFISDGVLLLLAQQQPAHILARNFIATFGVLSLYDKYQLYICADSVAERGLVTNASSWVLKPKLLPAKEWRKCLDNFNFMLTF</sequence>